<gene>
    <name evidence="18" type="ORF">GSCOC_T00041994001</name>
</gene>
<dbReference type="InterPro" id="IPR051824">
    <property type="entry name" value="LRR_Rcpt-Like_S/T_Kinase"/>
</dbReference>
<dbReference type="Pfam" id="PF00560">
    <property type="entry name" value="LRR_1"/>
    <property type="match status" value="6"/>
</dbReference>
<keyword evidence="12" id="KW-0675">Receptor</keyword>
<dbReference type="GO" id="GO:0016020">
    <property type="term" value="C:membrane"/>
    <property type="evidence" value="ECO:0007669"/>
    <property type="project" value="UniProtKB-SubCell"/>
</dbReference>
<evidence type="ECO:0000256" key="7">
    <source>
        <dbReference type="ARBA" id="ARBA00022737"/>
    </source>
</evidence>
<feature type="domain" description="Protein kinase" evidence="17">
    <location>
        <begin position="733"/>
        <end position="1009"/>
    </location>
</feature>
<evidence type="ECO:0000256" key="5">
    <source>
        <dbReference type="ARBA" id="ARBA00022692"/>
    </source>
</evidence>
<dbReference type="InterPro" id="IPR001611">
    <property type="entry name" value="Leu-rich_rpt"/>
</dbReference>
<dbReference type="InterPro" id="IPR032675">
    <property type="entry name" value="LRR_dom_sf"/>
</dbReference>
<dbReference type="AlphaFoldDB" id="A0A068V432"/>
<keyword evidence="8 14" id="KW-0547">Nucleotide-binding</keyword>
<dbReference type="GO" id="GO:0004672">
    <property type="term" value="F:protein kinase activity"/>
    <property type="evidence" value="ECO:0007669"/>
    <property type="project" value="InterPro"/>
</dbReference>
<dbReference type="Pfam" id="PF23598">
    <property type="entry name" value="LRR_14"/>
    <property type="match status" value="1"/>
</dbReference>
<dbReference type="FunFam" id="3.80.10.10:FF:000317">
    <property type="entry name" value="Inactive leucine-rich repeat receptor-like protein kinase"/>
    <property type="match status" value="1"/>
</dbReference>
<feature type="signal peptide" evidence="16">
    <location>
        <begin position="1"/>
        <end position="35"/>
    </location>
</feature>
<dbReference type="GO" id="GO:0005524">
    <property type="term" value="F:ATP binding"/>
    <property type="evidence" value="ECO:0007669"/>
    <property type="project" value="UniProtKB-UniRule"/>
</dbReference>
<keyword evidence="19" id="KW-1185">Reference proteome</keyword>
<dbReference type="PROSITE" id="PS00107">
    <property type="entry name" value="PROTEIN_KINASE_ATP"/>
    <property type="match status" value="1"/>
</dbReference>
<dbReference type="FunFam" id="1.10.510.10:FF:000267">
    <property type="entry name" value="probable LRR receptor-like serine/threonine-protein kinase IRK"/>
    <property type="match status" value="1"/>
</dbReference>
<dbReference type="InterPro" id="IPR055414">
    <property type="entry name" value="LRR_R13L4/SHOC2-like"/>
</dbReference>
<keyword evidence="10 15" id="KW-1133">Transmembrane helix</keyword>
<dbReference type="FunFam" id="3.30.200.20:FF:000295">
    <property type="entry name" value="probable LRR receptor-like serine/threonine-protein kinase IRK"/>
    <property type="match status" value="1"/>
</dbReference>
<dbReference type="SUPFAM" id="SSF56112">
    <property type="entry name" value="Protein kinase-like (PK-like)"/>
    <property type="match status" value="1"/>
</dbReference>
<keyword evidence="11 15" id="KW-0472">Membrane</keyword>
<dbReference type="GO" id="GO:0051707">
    <property type="term" value="P:response to other organism"/>
    <property type="evidence" value="ECO:0007669"/>
    <property type="project" value="UniProtKB-ARBA"/>
</dbReference>
<evidence type="ECO:0000256" key="13">
    <source>
        <dbReference type="ARBA" id="ARBA00023180"/>
    </source>
</evidence>
<proteinExistence type="inferred from homology"/>
<dbReference type="InterPro" id="IPR017441">
    <property type="entry name" value="Protein_kinase_ATP_BS"/>
</dbReference>
<dbReference type="InterPro" id="IPR003591">
    <property type="entry name" value="Leu-rich_rpt_typical-subtyp"/>
</dbReference>
<dbReference type="Proteomes" id="UP000295252">
    <property type="component" value="Chromosome V"/>
</dbReference>
<evidence type="ECO:0000256" key="3">
    <source>
        <dbReference type="ARBA" id="ARBA00022553"/>
    </source>
</evidence>
<dbReference type="STRING" id="49390.A0A068V432"/>
<feature type="binding site" evidence="14">
    <location>
        <position position="763"/>
    </location>
    <ligand>
        <name>ATP</name>
        <dbReference type="ChEBI" id="CHEBI:30616"/>
    </ligand>
</feature>
<evidence type="ECO:0000256" key="8">
    <source>
        <dbReference type="ARBA" id="ARBA00022741"/>
    </source>
</evidence>
<dbReference type="FunCoup" id="A0A068V432">
    <property type="interactions" value="1157"/>
</dbReference>
<dbReference type="PANTHER" id="PTHR48006">
    <property type="entry name" value="LEUCINE-RICH REPEAT-CONTAINING PROTEIN DDB_G0281931-RELATED"/>
    <property type="match status" value="1"/>
</dbReference>
<comment type="subcellular location">
    <subcellularLocation>
        <location evidence="1">Membrane</location>
        <topology evidence="1">Single-pass type I membrane protein</topology>
    </subcellularLocation>
</comment>
<protein>
    <recommendedName>
        <fullName evidence="17">Protein kinase domain-containing protein</fullName>
    </recommendedName>
</protein>
<keyword evidence="7" id="KW-0677">Repeat</keyword>
<dbReference type="Gene3D" id="3.30.200.20">
    <property type="entry name" value="Phosphorylase Kinase, domain 1"/>
    <property type="match status" value="1"/>
</dbReference>
<dbReference type="GO" id="GO:0006952">
    <property type="term" value="P:defense response"/>
    <property type="evidence" value="ECO:0007669"/>
    <property type="project" value="UniProtKB-ARBA"/>
</dbReference>
<dbReference type="PRINTS" id="PR00019">
    <property type="entry name" value="LEURICHRPT"/>
</dbReference>
<dbReference type="FunFam" id="3.80.10.10:FF:000413">
    <property type="entry name" value="Inactive leucine-rich repeat receptor-like protein kinase"/>
    <property type="match status" value="1"/>
</dbReference>
<dbReference type="OrthoDB" id="676979at2759"/>
<evidence type="ECO:0000256" key="6">
    <source>
        <dbReference type="ARBA" id="ARBA00022729"/>
    </source>
</evidence>
<evidence type="ECO:0000313" key="19">
    <source>
        <dbReference type="Proteomes" id="UP000295252"/>
    </source>
</evidence>
<dbReference type="Pfam" id="PF00069">
    <property type="entry name" value="Pkinase"/>
    <property type="match status" value="1"/>
</dbReference>
<reference evidence="19" key="1">
    <citation type="journal article" date="2014" name="Science">
        <title>The coffee genome provides insight into the convergent evolution of caffeine biosynthesis.</title>
        <authorList>
            <person name="Denoeud F."/>
            <person name="Carretero-Paulet L."/>
            <person name="Dereeper A."/>
            <person name="Droc G."/>
            <person name="Guyot R."/>
            <person name="Pietrella M."/>
            <person name="Zheng C."/>
            <person name="Alberti A."/>
            <person name="Anthony F."/>
            <person name="Aprea G."/>
            <person name="Aury J.M."/>
            <person name="Bento P."/>
            <person name="Bernard M."/>
            <person name="Bocs S."/>
            <person name="Campa C."/>
            <person name="Cenci A."/>
            <person name="Combes M.C."/>
            <person name="Crouzillat D."/>
            <person name="Da Silva C."/>
            <person name="Daddiego L."/>
            <person name="De Bellis F."/>
            <person name="Dussert S."/>
            <person name="Garsmeur O."/>
            <person name="Gayraud T."/>
            <person name="Guignon V."/>
            <person name="Jahn K."/>
            <person name="Jamilloux V."/>
            <person name="Joet T."/>
            <person name="Labadie K."/>
            <person name="Lan T."/>
            <person name="Leclercq J."/>
            <person name="Lepelley M."/>
            <person name="Leroy T."/>
            <person name="Li L.T."/>
            <person name="Librado P."/>
            <person name="Lopez L."/>
            <person name="Munoz A."/>
            <person name="Noel B."/>
            <person name="Pallavicini A."/>
            <person name="Perrotta G."/>
            <person name="Poncet V."/>
            <person name="Pot D."/>
            <person name="Priyono X."/>
            <person name="Rigoreau M."/>
            <person name="Rouard M."/>
            <person name="Rozas J."/>
            <person name="Tranchant-Dubreuil C."/>
            <person name="VanBuren R."/>
            <person name="Zhang Q."/>
            <person name="Andrade A.C."/>
            <person name="Argout X."/>
            <person name="Bertrand B."/>
            <person name="de Kochko A."/>
            <person name="Graziosi G."/>
            <person name="Henry R.J."/>
            <person name="Jayarama X."/>
            <person name="Ming R."/>
            <person name="Nagai C."/>
            <person name="Rounsley S."/>
            <person name="Sankoff D."/>
            <person name="Giuliano G."/>
            <person name="Albert V.A."/>
            <person name="Wincker P."/>
            <person name="Lashermes P."/>
        </authorList>
    </citation>
    <scope>NUCLEOTIDE SEQUENCE [LARGE SCALE GENOMIC DNA]</scope>
    <source>
        <strain evidence="19">cv. DH200-94</strain>
    </source>
</reference>
<dbReference type="Pfam" id="PF13855">
    <property type="entry name" value="LRR_8"/>
    <property type="match status" value="1"/>
</dbReference>
<organism evidence="18 19">
    <name type="scientific">Coffea canephora</name>
    <name type="common">Robusta coffee</name>
    <dbReference type="NCBI Taxonomy" id="49390"/>
    <lineage>
        <taxon>Eukaryota</taxon>
        <taxon>Viridiplantae</taxon>
        <taxon>Streptophyta</taxon>
        <taxon>Embryophyta</taxon>
        <taxon>Tracheophyta</taxon>
        <taxon>Spermatophyta</taxon>
        <taxon>Magnoliopsida</taxon>
        <taxon>eudicotyledons</taxon>
        <taxon>Gunneridae</taxon>
        <taxon>Pentapetalae</taxon>
        <taxon>asterids</taxon>
        <taxon>lamiids</taxon>
        <taxon>Gentianales</taxon>
        <taxon>Rubiaceae</taxon>
        <taxon>Ixoroideae</taxon>
        <taxon>Gardenieae complex</taxon>
        <taxon>Bertiereae - Coffeeae clade</taxon>
        <taxon>Coffeeae</taxon>
        <taxon>Coffea</taxon>
    </lineage>
</organism>
<evidence type="ECO:0000256" key="14">
    <source>
        <dbReference type="PROSITE-ProRule" id="PRU10141"/>
    </source>
</evidence>
<evidence type="ECO:0000256" key="11">
    <source>
        <dbReference type="ARBA" id="ARBA00023136"/>
    </source>
</evidence>
<dbReference type="PROSITE" id="PS51450">
    <property type="entry name" value="LRR"/>
    <property type="match status" value="2"/>
</dbReference>
<evidence type="ECO:0000256" key="2">
    <source>
        <dbReference type="ARBA" id="ARBA00009592"/>
    </source>
</evidence>
<evidence type="ECO:0000256" key="12">
    <source>
        <dbReference type="ARBA" id="ARBA00023170"/>
    </source>
</evidence>
<dbReference type="Gene3D" id="3.80.10.10">
    <property type="entry name" value="Ribonuclease Inhibitor"/>
    <property type="match status" value="4"/>
</dbReference>
<dbReference type="InterPro" id="IPR011009">
    <property type="entry name" value="Kinase-like_dom_sf"/>
</dbReference>
<dbReference type="CDD" id="cd14066">
    <property type="entry name" value="STKc_IRAK"/>
    <property type="match status" value="1"/>
</dbReference>
<dbReference type="PhylomeDB" id="A0A068V432"/>
<accession>A0A068V432</accession>
<dbReference type="InterPro" id="IPR013210">
    <property type="entry name" value="LRR_N_plant-typ"/>
</dbReference>
<dbReference type="Gramene" id="CDP14623">
    <property type="protein sequence ID" value="CDP14623"/>
    <property type="gene ID" value="GSCOC_T00041994001"/>
</dbReference>
<feature type="chain" id="PRO_5001658227" description="Protein kinase domain-containing protein" evidence="16">
    <location>
        <begin position="36"/>
        <end position="1020"/>
    </location>
</feature>
<evidence type="ECO:0000256" key="4">
    <source>
        <dbReference type="ARBA" id="ARBA00022614"/>
    </source>
</evidence>
<evidence type="ECO:0000259" key="17">
    <source>
        <dbReference type="PROSITE" id="PS50011"/>
    </source>
</evidence>
<dbReference type="InParanoid" id="A0A068V432"/>
<evidence type="ECO:0000256" key="1">
    <source>
        <dbReference type="ARBA" id="ARBA00004479"/>
    </source>
</evidence>
<dbReference type="InterPro" id="IPR000719">
    <property type="entry name" value="Prot_kinase_dom"/>
</dbReference>
<evidence type="ECO:0000313" key="18">
    <source>
        <dbReference type="EMBL" id="CDP14623.1"/>
    </source>
</evidence>
<evidence type="ECO:0000256" key="10">
    <source>
        <dbReference type="ARBA" id="ARBA00022989"/>
    </source>
</evidence>
<keyword evidence="6 16" id="KW-0732">Signal</keyword>
<evidence type="ECO:0000256" key="15">
    <source>
        <dbReference type="SAM" id="Phobius"/>
    </source>
</evidence>
<keyword evidence="3" id="KW-0597">Phosphoprotein</keyword>
<dbReference type="EMBL" id="HG739174">
    <property type="protein sequence ID" value="CDP14623.1"/>
    <property type="molecule type" value="Genomic_DNA"/>
</dbReference>
<evidence type="ECO:0000256" key="9">
    <source>
        <dbReference type="ARBA" id="ARBA00022840"/>
    </source>
</evidence>
<feature type="transmembrane region" description="Helical" evidence="15">
    <location>
        <begin position="655"/>
        <end position="680"/>
    </location>
</feature>
<evidence type="ECO:0000256" key="16">
    <source>
        <dbReference type="SAM" id="SignalP"/>
    </source>
</evidence>
<dbReference type="Gene3D" id="1.10.510.10">
    <property type="entry name" value="Transferase(Phosphotransferase) domain 1"/>
    <property type="match status" value="1"/>
</dbReference>
<dbReference type="Pfam" id="PF08263">
    <property type="entry name" value="LRRNT_2"/>
    <property type="match status" value="1"/>
</dbReference>
<dbReference type="FunFam" id="3.80.10.10:FF:000275">
    <property type="entry name" value="Leucine-rich repeat receptor-like protein kinase"/>
    <property type="match status" value="1"/>
</dbReference>
<name>A0A068V432_COFCA</name>
<dbReference type="SMART" id="SM00369">
    <property type="entry name" value="LRR_TYP"/>
    <property type="match status" value="9"/>
</dbReference>
<keyword evidence="4" id="KW-0433">Leucine-rich repeat</keyword>
<comment type="similarity">
    <text evidence="2">Belongs to the RLP family.</text>
</comment>
<dbReference type="SUPFAM" id="SSF52058">
    <property type="entry name" value="L domain-like"/>
    <property type="match status" value="2"/>
</dbReference>
<keyword evidence="13" id="KW-0325">Glycoprotein</keyword>
<dbReference type="OMA" id="WANRFKI"/>
<dbReference type="PROSITE" id="PS50011">
    <property type="entry name" value="PROTEIN_KINASE_DOM"/>
    <property type="match status" value="1"/>
</dbReference>
<sequence length="1020" mass="111307">MLVGSREVERRMMKFQSPLFLFCFLSIAILGICKAEDSLPLNDDVLGLIVFKSAIYDPFSHLESWSEDDSSPCAWEFVKCNPRNGRVSEVSLDGLGLSGKMGRGLEKLQDLKVLSLSNNNLTGSISPEFALITGLERLNLSQNNLRGNIPSSVANMSSIQFLDLSENLLSGPISDDIFENCQSLRFISLAGNLLEGAFPTTLSRCTNLNHQNMSNNHFSGDPNFKEMFQSLTRLRTLDLSNNELSGQLPLGISAMHNLKELLLQGNHFSGSIPTDIGFCPHLSTIDFSNNLFTGALPESLQRLNALNFFSLSNNVLDGDFPQWINKLSSLEYLDFSGNKLQGSLPMSIGEMNALEFLDLSNNRLTGNIPTSMALCGGLSVIQLSGNALNGSIPEGLFDMELDELDLSRNELTGSIPSGSSELFESLHVLDLSGNNLTGGLPAEMGLYSKLRYLNLSWNSFQSRLPPEIGYYQNLTVLDLRNSALTGSIPEDICDSGSIRILQLDENSLTGPIPNEIGNCSSLFLLSLSHNSLTGPIPPSVSLLKKLKILKLEFNQLSGEIPQDLGKLENLLAVNISYNRLIGRLPAGPGSIFQNLDQSALEGNLGICSPLLRGPCKMNVPKPLVLDPYAYGNHGGDQNQDDEPSRSTRSFRHHRFLSVSAIVAISAAAVIAVGVMVITLINASARRKIAFVDNALESMCSSSTKSGSVAAGKLILFDSKSSPDWISSSLESILNKAAEIGGGVFGTVYKASLGGEGKVVAIKKLVTSNIVEYPEDFDREVRTLGRARHQNLIPLRGYYWTPQLQLLVSDYAPEGSLQAKLHERPPSAAPLTWATRFKIVLGTAKGLAHLHHSIRPPIIHYNVKPSNILLDEHMNPKISDFGLARLLTKLDKHVISSRFQSALGYVAPELACQSLRVNEKCDVFGFGVLILEIVTGRRPVEYGEDNVMILSDHVRVLLEQGNALDCVDPSMGNYPEDEVSPVLKLALVCTSQIPSSRPSMAEVVQILQVIKTPLPQRMEAY</sequence>
<keyword evidence="5 15" id="KW-0812">Transmembrane</keyword>
<keyword evidence="9 14" id="KW-0067">ATP-binding</keyword>
<dbReference type="PANTHER" id="PTHR48006:SF96">
    <property type="entry name" value="PROTEIN KINASE DOMAIN-CONTAINING PROTEIN"/>
    <property type="match status" value="1"/>
</dbReference>